<name>B4J534_DROGR</name>
<keyword evidence="4 7" id="KW-0547">Nucleotide-binding</keyword>
<reference evidence="8 9" key="1">
    <citation type="journal article" date="2007" name="Nature">
        <title>Evolution of genes and genomes on the Drosophila phylogeny.</title>
        <authorList>
            <consortium name="Drosophila 12 Genomes Consortium"/>
            <person name="Clark A.G."/>
            <person name="Eisen M.B."/>
            <person name="Smith D.R."/>
            <person name="Bergman C.M."/>
            <person name="Oliver B."/>
            <person name="Markow T.A."/>
            <person name="Kaufman T.C."/>
            <person name="Kellis M."/>
            <person name="Gelbart W."/>
            <person name="Iyer V.N."/>
            <person name="Pollard D.A."/>
            <person name="Sackton T.B."/>
            <person name="Larracuente A.M."/>
            <person name="Singh N.D."/>
            <person name="Abad J.P."/>
            <person name="Abt D.N."/>
            <person name="Adryan B."/>
            <person name="Aguade M."/>
            <person name="Akashi H."/>
            <person name="Anderson W.W."/>
            <person name="Aquadro C.F."/>
            <person name="Ardell D.H."/>
            <person name="Arguello R."/>
            <person name="Artieri C.G."/>
            <person name="Barbash D.A."/>
            <person name="Barker D."/>
            <person name="Barsanti P."/>
            <person name="Batterham P."/>
            <person name="Batzoglou S."/>
            <person name="Begun D."/>
            <person name="Bhutkar A."/>
            <person name="Blanco E."/>
            <person name="Bosak S.A."/>
            <person name="Bradley R.K."/>
            <person name="Brand A.D."/>
            <person name="Brent M.R."/>
            <person name="Brooks A.N."/>
            <person name="Brown R.H."/>
            <person name="Butlin R.K."/>
            <person name="Caggese C."/>
            <person name="Calvi B.R."/>
            <person name="Bernardo de Carvalho A."/>
            <person name="Caspi A."/>
            <person name="Castrezana S."/>
            <person name="Celniker S.E."/>
            <person name="Chang J.L."/>
            <person name="Chapple C."/>
            <person name="Chatterji S."/>
            <person name="Chinwalla A."/>
            <person name="Civetta A."/>
            <person name="Clifton S.W."/>
            <person name="Comeron J.M."/>
            <person name="Costello J.C."/>
            <person name="Coyne J.A."/>
            <person name="Daub J."/>
            <person name="David R.G."/>
            <person name="Delcher A.L."/>
            <person name="Delehaunty K."/>
            <person name="Do C.B."/>
            <person name="Ebling H."/>
            <person name="Edwards K."/>
            <person name="Eickbush T."/>
            <person name="Evans J.D."/>
            <person name="Filipski A."/>
            <person name="Findeiss S."/>
            <person name="Freyhult E."/>
            <person name="Fulton L."/>
            <person name="Fulton R."/>
            <person name="Garcia A.C."/>
            <person name="Gardiner A."/>
            <person name="Garfield D.A."/>
            <person name="Garvin B.E."/>
            <person name="Gibson G."/>
            <person name="Gilbert D."/>
            <person name="Gnerre S."/>
            <person name="Godfrey J."/>
            <person name="Good R."/>
            <person name="Gotea V."/>
            <person name="Gravely B."/>
            <person name="Greenberg A.J."/>
            <person name="Griffiths-Jones S."/>
            <person name="Gross S."/>
            <person name="Guigo R."/>
            <person name="Gustafson E.A."/>
            <person name="Haerty W."/>
            <person name="Hahn M.W."/>
            <person name="Halligan D.L."/>
            <person name="Halpern A.L."/>
            <person name="Halter G.M."/>
            <person name="Han M.V."/>
            <person name="Heger A."/>
            <person name="Hillier L."/>
            <person name="Hinrichs A.S."/>
            <person name="Holmes I."/>
            <person name="Hoskins R.A."/>
            <person name="Hubisz M.J."/>
            <person name="Hultmark D."/>
            <person name="Huntley M.A."/>
            <person name="Jaffe D.B."/>
            <person name="Jagadeeshan S."/>
            <person name="Jeck W.R."/>
            <person name="Johnson J."/>
            <person name="Jones C.D."/>
            <person name="Jordan W.C."/>
            <person name="Karpen G.H."/>
            <person name="Kataoka E."/>
            <person name="Keightley P.D."/>
            <person name="Kheradpour P."/>
            <person name="Kirkness E.F."/>
            <person name="Koerich L.B."/>
            <person name="Kristiansen K."/>
            <person name="Kudrna D."/>
            <person name="Kulathinal R.J."/>
            <person name="Kumar S."/>
            <person name="Kwok R."/>
            <person name="Lander E."/>
            <person name="Langley C.H."/>
            <person name="Lapoint R."/>
            <person name="Lazzaro B.P."/>
            <person name="Lee S.J."/>
            <person name="Levesque L."/>
            <person name="Li R."/>
            <person name="Lin C.F."/>
            <person name="Lin M.F."/>
            <person name="Lindblad-Toh K."/>
            <person name="Llopart A."/>
            <person name="Long M."/>
            <person name="Low L."/>
            <person name="Lozovsky E."/>
            <person name="Lu J."/>
            <person name="Luo M."/>
            <person name="Machado C.A."/>
            <person name="Makalowski W."/>
            <person name="Marzo M."/>
            <person name="Matsuda M."/>
            <person name="Matzkin L."/>
            <person name="McAllister B."/>
            <person name="McBride C.S."/>
            <person name="McKernan B."/>
            <person name="McKernan K."/>
            <person name="Mendez-Lago M."/>
            <person name="Minx P."/>
            <person name="Mollenhauer M.U."/>
            <person name="Montooth K."/>
            <person name="Mount S.M."/>
            <person name="Mu X."/>
            <person name="Myers E."/>
            <person name="Negre B."/>
            <person name="Newfeld S."/>
            <person name="Nielsen R."/>
            <person name="Noor M.A."/>
            <person name="O'Grady P."/>
            <person name="Pachter L."/>
            <person name="Papaceit M."/>
            <person name="Parisi M.J."/>
            <person name="Parisi M."/>
            <person name="Parts L."/>
            <person name="Pedersen J.S."/>
            <person name="Pesole G."/>
            <person name="Phillippy A.M."/>
            <person name="Ponting C.P."/>
            <person name="Pop M."/>
            <person name="Porcelli D."/>
            <person name="Powell J.R."/>
            <person name="Prohaska S."/>
            <person name="Pruitt K."/>
            <person name="Puig M."/>
            <person name="Quesneville H."/>
            <person name="Ram K.R."/>
            <person name="Rand D."/>
            <person name="Rasmussen M.D."/>
            <person name="Reed L.K."/>
            <person name="Reenan R."/>
            <person name="Reily A."/>
            <person name="Remington K.A."/>
            <person name="Rieger T.T."/>
            <person name="Ritchie M.G."/>
            <person name="Robin C."/>
            <person name="Rogers Y.H."/>
            <person name="Rohde C."/>
            <person name="Rozas J."/>
            <person name="Rubenfield M.J."/>
            <person name="Ruiz A."/>
            <person name="Russo S."/>
            <person name="Salzberg S.L."/>
            <person name="Sanchez-Gracia A."/>
            <person name="Saranga D.J."/>
            <person name="Sato H."/>
            <person name="Schaeffer S.W."/>
            <person name="Schatz M.C."/>
            <person name="Schlenke T."/>
            <person name="Schwartz R."/>
            <person name="Segarra C."/>
            <person name="Singh R.S."/>
            <person name="Sirot L."/>
            <person name="Sirota M."/>
            <person name="Sisneros N.B."/>
            <person name="Smith C.D."/>
            <person name="Smith T.F."/>
            <person name="Spieth J."/>
            <person name="Stage D.E."/>
            <person name="Stark A."/>
            <person name="Stephan W."/>
            <person name="Strausberg R.L."/>
            <person name="Strempel S."/>
            <person name="Sturgill D."/>
            <person name="Sutton G."/>
            <person name="Sutton G.G."/>
            <person name="Tao W."/>
            <person name="Teichmann S."/>
            <person name="Tobari Y.N."/>
            <person name="Tomimura Y."/>
            <person name="Tsolas J.M."/>
            <person name="Valente V.L."/>
            <person name="Venter E."/>
            <person name="Venter J.C."/>
            <person name="Vicario S."/>
            <person name="Vieira F.G."/>
            <person name="Vilella A.J."/>
            <person name="Villasante A."/>
            <person name="Walenz B."/>
            <person name="Wang J."/>
            <person name="Wasserman M."/>
            <person name="Watts T."/>
            <person name="Wilson D."/>
            <person name="Wilson R.K."/>
            <person name="Wing R.A."/>
            <person name="Wolfner M.F."/>
            <person name="Wong A."/>
            <person name="Wong G.K."/>
            <person name="Wu C.I."/>
            <person name="Wu G."/>
            <person name="Yamamoto D."/>
            <person name="Yang H.P."/>
            <person name="Yang S.P."/>
            <person name="Yorke J.A."/>
            <person name="Yoshida K."/>
            <person name="Zdobnov E."/>
            <person name="Zhang P."/>
            <person name="Zhang Y."/>
            <person name="Zimin A.V."/>
            <person name="Baldwin J."/>
            <person name="Abdouelleil A."/>
            <person name="Abdulkadir J."/>
            <person name="Abebe A."/>
            <person name="Abera B."/>
            <person name="Abreu J."/>
            <person name="Acer S.C."/>
            <person name="Aftuck L."/>
            <person name="Alexander A."/>
            <person name="An P."/>
            <person name="Anderson E."/>
            <person name="Anderson S."/>
            <person name="Arachi H."/>
            <person name="Azer M."/>
            <person name="Bachantsang P."/>
            <person name="Barry A."/>
            <person name="Bayul T."/>
            <person name="Berlin A."/>
            <person name="Bessette D."/>
            <person name="Bloom T."/>
            <person name="Blye J."/>
            <person name="Boguslavskiy L."/>
            <person name="Bonnet C."/>
            <person name="Boukhgalter B."/>
            <person name="Bourzgui I."/>
            <person name="Brown A."/>
            <person name="Cahill P."/>
            <person name="Channer S."/>
            <person name="Cheshatsang Y."/>
            <person name="Chuda L."/>
            <person name="Citroen M."/>
            <person name="Collymore A."/>
            <person name="Cooke P."/>
            <person name="Costello M."/>
            <person name="D'Aco K."/>
            <person name="Daza R."/>
            <person name="De Haan G."/>
            <person name="DeGray S."/>
            <person name="DeMaso C."/>
            <person name="Dhargay N."/>
            <person name="Dooley K."/>
            <person name="Dooley E."/>
            <person name="Doricent M."/>
            <person name="Dorje P."/>
            <person name="Dorjee K."/>
            <person name="Dupes A."/>
            <person name="Elong R."/>
            <person name="Falk J."/>
            <person name="Farina A."/>
            <person name="Faro S."/>
            <person name="Ferguson D."/>
            <person name="Fisher S."/>
            <person name="Foley C.D."/>
            <person name="Franke A."/>
            <person name="Friedrich D."/>
            <person name="Gadbois L."/>
            <person name="Gearin G."/>
            <person name="Gearin C.R."/>
            <person name="Giannoukos G."/>
            <person name="Goode T."/>
            <person name="Graham J."/>
            <person name="Grandbois E."/>
            <person name="Grewal S."/>
            <person name="Gyaltsen K."/>
            <person name="Hafez N."/>
            <person name="Hagos B."/>
            <person name="Hall J."/>
            <person name="Henson C."/>
            <person name="Hollinger A."/>
            <person name="Honan T."/>
            <person name="Huard M.D."/>
            <person name="Hughes L."/>
            <person name="Hurhula B."/>
            <person name="Husby M.E."/>
            <person name="Kamat A."/>
            <person name="Kanga B."/>
            <person name="Kashin S."/>
            <person name="Khazanovich D."/>
            <person name="Kisner P."/>
            <person name="Lance K."/>
            <person name="Lara M."/>
            <person name="Lee W."/>
            <person name="Lennon N."/>
            <person name="Letendre F."/>
            <person name="LeVine R."/>
            <person name="Lipovsky A."/>
            <person name="Liu X."/>
            <person name="Liu J."/>
            <person name="Liu S."/>
            <person name="Lokyitsang T."/>
            <person name="Lokyitsang Y."/>
            <person name="Lubonja R."/>
            <person name="Lui A."/>
            <person name="MacDonald P."/>
            <person name="Magnisalis V."/>
            <person name="Maru K."/>
            <person name="Matthews C."/>
            <person name="McCusker W."/>
            <person name="McDonough S."/>
            <person name="Mehta T."/>
            <person name="Meldrim J."/>
            <person name="Meneus L."/>
            <person name="Mihai O."/>
            <person name="Mihalev A."/>
            <person name="Mihova T."/>
            <person name="Mittelman R."/>
            <person name="Mlenga V."/>
            <person name="Montmayeur A."/>
            <person name="Mulrain L."/>
            <person name="Navidi A."/>
            <person name="Naylor J."/>
            <person name="Negash T."/>
            <person name="Nguyen T."/>
            <person name="Nguyen N."/>
            <person name="Nicol R."/>
            <person name="Norbu C."/>
            <person name="Norbu N."/>
            <person name="Novod N."/>
            <person name="O'Neill B."/>
            <person name="Osman S."/>
            <person name="Markiewicz E."/>
            <person name="Oyono O.L."/>
            <person name="Patti C."/>
            <person name="Phunkhang P."/>
            <person name="Pierre F."/>
            <person name="Priest M."/>
            <person name="Raghuraman S."/>
            <person name="Rege F."/>
            <person name="Reyes R."/>
            <person name="Rise C."/>
            <person name="Rogov P."/>
            <person name="Ross K."/>
            <person name="Ryan E."/>
            <person name="Settipalli S."/>
            <person name="Shea T."/>
            <person name="Sherpa N."/>
            <person name="Shi L."/>
            <person name="Shih D."/>
            <person name="Sparrow T."/>
            <person name="Spaulding J."/>
            <person name="Stalker J."/>
            <person name="Stange-Thomann N."/>
            <person name="Stavropoulos S."/>
            <person name="Stone C."/>
            <person name="Strader C."/>
            <person name="Tesfaye S."/>
            <person name="Thomson T."/>
            <person name="Thoulutsang Y."/>
            <person name="Thoulutsang D."/>
            <person name="Topham K."/>
            <person name="Topping I."/>
            <person name="Tsamla T."/>
            <person name="Vassiliev H."/>
            <person name="Vo A."/>
            <person name="Wangchuk T."/>
            <person name="Wangdi T."/>
            <person name="Weiand M."/>
            <person name="Wilkinson J."/>
            <person name="Wilson A."/>
            <person name="Yadav S."/>
            <person name="Young G."/>
            <person name="Yu Q."/>
            <person name="Zembek L."/>
            <person name="Zhong D."/>
            <person name="Zimmer A."/>
            <person name="Zwirko Z."/>
            <person name="Jaffe D.B."/>
            <person name="Alvarez P."/>
            <person name="Brockman W."/>
            <person name="Butler J."/>
            <person name="Chin C."/>
            <person name="Gnerre S."/>
            <person name="Grabherr M."/>
            <person name="Kleber M."/>
            <person name="Mauceli E."/>
            <person name="MacCallum I."/>
        </authorList>
    </citation>
    <scope>NUCLEOTIDE SEQUENCE [LARGE SCALE GENOMIC DNA]</scope>
    <source>
        <strain evidence="9">Tucson 15287-2541.00</strain>
    </source>
</reference>
<dbReference type="GO" id="GO:0005524">
    <property type="term" value="F:ATP binding"/>
    <property type="evidence" value="ECO:0007669"/>
    <property type="project" value="UniProtKB-KW"/>
</dbReference>
<dbReference type="InterPro" id="IPR002423">
    <property type="entry name" value="Cpn60/GroEL/TCP-1"/>
</dbReference>
<dbReference type="GO" id="GO:0051082">
    <property type="term" value="F:unfolded protein binding"/>
    <property type="evidence" value="ECO:0007669"/>
    <property type="project" value="InterPro"/>
</dbReference>
<dbReference type="KEGG" id="dgr:6560556"/>
<dbReference type="Gene3D" id="3.50.7.10">
    <property type="entry name" value="GroEL"/>
    <property type="match status" value="1"/>
</dbReference>
<dbReference type="InterPro" id="IPR002194">
    <property type="entry name" value="Chaperonin_TCP-1_CS"/>
</dbReference>
<keyword evidence="9" id="KW-1185">Reference proteome</keyword>
<evidence type="ECO:0000256" key="4">
    <source>
        <dbReference type="ARBA" id="ARBA00022741"/>
    </source>
</evidence>
<dbReference type="InParanoid" id="B4J534"/>
<dbReference type="eggNOG" id="KOG0359">
    <property type="taxonomic scope" value="Eukaryota"/>
</dbReference>
<dbReference type="FunFam" id="1.10.560.10:FF:000058">
    <property type="entry name" value="T-complex protein 1 subunit zeta"/>
    <property type="match status" value="1"/>
</dbReference>
<dbReference type="AlphaFoldDB" id="B4J534"/>
<gene>
    <name evidence="8" type="primary">Dgri\GH21004</name>
    <name evidence="8" type="ORF">Dgri_GH21004</name>
</gene>
<protein>
    <submittedName>
        <fullName evidence="8">GH21004</fullName>
    </submittedName>
</protein>
<dbReference type="FunFam" id="1.10.560.10:FF:000038">
    <property type="entry name" value="Chaperonin containing TCP1 subunit 6B"/>
    <property type="match status" value="1"/>
</dbReference>
<dbReference type="PROSITE" id="PS00995">
    <property type="entry name" value="TCP1_3"/>
    <property type="match status" value="1"/>
</dbReference>
<dbReference type="SUPFAM" id="SSF54849">
    <property type="entry name" value="GroEL-intermediate domain like"/>
    <property type="match status" value="1"/>
</dbReference>
<dbReference type="NCBIfam" id="TIGR02347">
    <property type="entry name" value="chap_CCT_zeta"/>
    <property type="match status" value="1"/>
</dbReference>
<organism evidence="9">
    <name type="scientific">Drosophila grimshawi</name>
    <name type="common">Hawaiian fruit fly</name>
    <name type="synonym">Idiomyia grimshawi</name>
    <dbReference type="NCBI Taxonomy" id="7222"/>
    <lineage>
        <taxon>Eukaryota</taxon>
        <taxon>Metazoa</taxon>
        <taxon>Ecdysozoa</taxon>
        <taxon>Arthropoda</taxon>
        <taxon>Hexapoda</taxon>
        <taxon>Insecta</taxon>
        <taxon>Pterygota</taxon>
        <taxon>Neoptera</taxon>
        <taxon>Endopterygota</taxon>
        <taxon>Diptera</taxon>
        <taxon>Brachycera</taxon>
        <taxon>Muscomorpha</taxon>
        <taxon>Ephydroidea</taxon>
        <taxon>Drosophilidae</taxon>
        <taxon>Drosophila</taxon>
        <taxon>Hawaiian Drosophila</taxon>
    </lineage>
</organism>
<comment type="similarity">
    <text evidence="2 7">Belongs to the TCP-1 chaperonin family.</text>
</comment>
<comment type="subcellular location">
    <subcellularLocation>
        <location evidence="1">Cytoplasm</location>
    </subcellularLocation>
</comment>
<keyword evidence="6 7" id="KW-0143">Chaperone</keyword>
<dbReference type="InterPro" id="IPR027413">
    <property type="entry name" value="GROEL-like_equatorial_sf"/>
</dbReference>
<dbReference type="InterPro" id="IPR017998">
    <property type="entry name" value="Chaperone_TCP-1"/>
</dbReference>
<evidence type="ECO:0000313" key="9">
    <source>
        <dbReference type="Proteomes" id="UP000001070"/>
    </source>
</evidence>
<sequence>MASISLLNPKAEIARAAQALAINITGAMGLQRLMATNLGPKGTTKMLISPAGDIKITKDGNVLLHEMSFSHPTAAMIARASTAQDAATGDGTTSTVVLIGELLKQAELLIAEGLHPRLLTDGIMRAKDKAIKLLQSVCVPVQIERDILLAIAQSSLRTKVDASLADLLANICVDAVLAIRPDGSHLLDLNMIELMDMRQYTTMDTELVDGLVLDHGGRHANMPNYLTNVYILTCNVSLELEKTNVNSSFCYNKAENCEKCVAEEHRFIDLRVAKIIELKRKLCTDNQRGFVVINQKGIDIPSLEALSAAGILALRRAKRANLERLIRACGGDALNSLEDLGEEHLGYAGLVYEEHVGETKYTFVKQCRNPTSVTILIRAPTGHQTNTMRDAIRDGLHAIQNTIEDGLLVPGAGAFELHAFNELVKFKELVMGKAQLGVQLFADSLLIIPKTLAINSGFDVQDTIVKLTTAAKESKKLIGLDLITGESMHPQDERIFDNYCVKKLILNSCSVIACNLLLTDEIMQAGMTSFKKLPIV</sequence>
<dbReference type="GO" id="GO:0016887">
    <property type="term" value="F:ATP hydrolysis activity"/>
    <property type="evidence" value="ECO:0007669"/>
    <property type="project" value="InterPro"/>
</dbReference>
<dbReference type="OrthoDB" id="10052040at2759"/>
<dbReference type="PRINTS" id="PR00304">
    <property type="entry name" value="TCOMPLEXTCP1"/>
</dbReference>
<evidence type="ECO:0000256" key="1">
    <source>
        <dbReference type="ARBA" id="ARBA00004496"/>
    </source>
</evidence>
<dbReference type="InterPro" id="IPR027409">
    <property type="entry name" value="GroEL-like_apical_dom_sf"/>
</dbReference>
<dbReference type="Gene3D" id="1.10.560.10">
    <property type="entry name" value="GroEL-like equatorial domain"/>
    <property type="match status" value="1"/>
</dbReference>
<dbReference type="Proteomes" id="UP000001070">
    <property type="component" value="Unassembled WGS sequence"/>
</dbReference>
<dbReference type="PhylomeDB" id="B4J534"/>
<evidence type="ECO:0000256" key="2">
    <source>
        <dbReference type="ARBA" id="ARBA00008020"/>
    </source>
</evidence>
<evidence type="ECO:0000256" key="6">
    <source>
        <dbReference type="ARBA" id="ARBA00023186"/>
    </source>
</evidence>
<dbReference type="GO" id="GO:0005737">
    <property type="term" value="C:cytoplasm"/>
    <property type="evidence" value="ECO:0007669"/>
    <property type="project" value="UniProtKB-SubCell"/>
</dbReference>
<dbReference type="FunFam" id="3.50.7.10:FF:000004">
    <property type="entry name" value="T-complex protein 1 subunit zeta"/>
    <property type="match status" value="1"/>
</dbReference>
<dbReference type="InterPro" id="IPR012722">
    <property type="entry name" value="Chap_CCT_zeta"/>
</dbReference>
<evidence type="ECO:0000313" key="8">
    <source>
        <dbReference type="EMBL" id="EDW00660.1"/>
    </source>
</evidence>
<dbReference type="OMA" id="GGRHVNM"/>
<evidence type="ECO:0000256" key="7">
    <source>
        <dbReference type="RuleBase" id="RU004187"/>
    </source>
</evidence>
<dbReference type="CDD" id="cd03342">
    <property type="entry name" value="TCP1_zeta"/>
    <property type="match status" value="1"/>
</dbReference>
<dbReference type="GO" id="GO:0140662">
    <property type="term" value="F:ATP-dependent protein folding chaperone"/>
    <property type="evidence" value="ECO:0007669"/>
    <property type="project" value="InterPro"/>
</dbReference>
<keyword evidence="5 7" id="KW-0067">ATP-binding</keyword>
<dbReference type="SUPFAM" id="SSF48592">
    <property type="entry name" value="GroEL equatorial domain-like"/>
    <property type="match status" value="1"/>
</dbReference>
<dbReference type="SMR" id="B4J534"/>
<dbReference type="EMBL" id="CH916367">
    <property type="protein sequence ID" value="EDW00660.1"/>
    <property type="molecule type" value="Genomic_DNA"/>
</dbReference>
<proteinExistence type="inferred from homology"/>
<dbReference type="InterPro" id="IPR027410">
    <property type="entry name" value="TCP-1-like_intermed_sf"/>
</dbReference>
<evidence type="ECO:0000256" key="3">
    <source>
        <dbReference type="ARBA" id="ARBA00022490"/>
    </source>
</evidence>
<accession>B4J534</accession>
<dbReference type="SUPFAM" id="SSF52029">
    <property type="entry name" value="GroEL apical domain-like"/>
    <property type="match status" value="1"/>
</dbReference>
<dbReference type="Pfam" id="PF00118">
    <property type="entry name" value="Cpn60_TCP1"/>
    <property type="match status" value="1"/>
</dbReference>
<keyword evidence="3" id="KW-0963">Cytoplasm</keyword>
<dbReference type="Gene3D" id="3.30.260.10">
    <property type="entry name" value="TCP-1-like chaperonin intermediate domain"/>
    <property type="match status" value="1"/>
</dbReference>
<dbReference type="STRING" id="7222.B4J534"/>
<dbReference type="PANTHER" id="PTHR11353">
    <property type="entry name" value="CHAPERONIN"/>
    <property type="match status" value="1"/>
</dbReference>
<evidence type="ECO:0000256" key="5">
    <source>
        <dbReference type="ARBA" id="ARBA00022840"/>
    </source>
</evidence>
<dbReference type="HOGENOM" id="CLU_008891_3_1_1"/>